<organism evidence="1 2">
    <name type="scientific">Colletotrichum kahawae</name>
    <name type="common">Coffee berry disease fungus</name>
    <dbReference type="NCBI Taxonomy" id="34407"/>
    <lineage>
        <taxon>Eukaryota</taxon>
        <taxon>Fungi</taxon>
        <taxon>Dikarya</taxon>
        <taxon>Ascomycota</taxon>
        <taxon>Pezizomycotina</taxon>
        <taxon>Sordariomycetes</taxon>
        <taxon>Hypocreomycetidae</taxon>
        <taxon>Glomerellales</taxon>
        <taxon>Glomerellaceae</taxon>
        <taxon>Colletotrichum</taxon>
        <taxon>Colletotrichum gloeosporioides species complex</taxon>
    </lineage>
</organism>
<dbReference type="EMBL" id="VYYT01000089">
    <property type="protein sequence ID" value="KAK2770898.1"/>
    <property type="molecule type" value="Genomic_DNA"/>
</dbReference>
<dbReference type="InterPro" id="IPR046486">
    <property type="entry name" value="DUF6579"/>
</dbReference>
<dbReference type="Pfam" id="PF20219">
    <property type="entry name" value="DUF6579"/>
    <property type="match status" value="1"/>
</dbReference>
<dbReference type="AlphaFoldDB" id="A0AAE0D8F5"/>
<evidence type="ECO:0000313" key="2">
    <source>
        <dbReference type="Proteomes" id="UP001281614"/>
    </source>
</evidence>
<dbReference type="Proteomes" id="UP001281614">
    <property type="component" value="Unassembled WGS sequence"/>
</dbReference>
<comment type="caution">
    <text evidence="1">The sequence shown here is derived from an EMBL/GenBank/DDBJ whole genome shotgun (WGS) entry which is preliminary data.</text>
</comment>
<reference evidence="1" key="1">
    <citation type="submission" date="2023-02" db="EMBL/GenBank/DDBJ databases">
        <title>Colletotrichum kahawae CIFC_Que2 genome sequencing and assembly.</title>
        <authorList>
            <person name="Baroncelli R."/>
        </authorList>
    </citation>
    <scope>NUCLEOTIDE SEQUENCE</scope>
    <source>
        <strain evidence="1">CIFC_Que2</strain>
    </source>
</reference>
<accession>A0AAE0D8F5</accession>
<evidence type="ECO:0000313" key="1">
    <source>
        <dbReference type="EMBL" id="KAK2770898.1"/>
    </source>
</evidence>
<keyword evidence="2" id="KW-1185">Reference proteome</keyword>
<sequence>MPALAFHQEDFDTTSESTIIKSLSRQEILDYISKYGLDAFFKFATTGNFIALFGVGSQAFIDYKQRQVFEVQSEAFEAQSEAFKAFKDDLPKFLKAIEQKKINVVPEAFNSSPTFMNTFKSAADLYAVPILLYNAIEAIKYIGHALDGIKDELSLSNVAKIQGWENDGFGSHIYRFVRSEMETASQAQREGDTRRHYFYVWHPDTSWYPTFRERIRERSL</sequence>
<gene>
    <name evidence="1" type="ORF">CKAH01_14565</name>
</gene>
<proteinExistence type="predicted"/>
<name>A0AAE0D8F5_COLKA</name>
<protein>
    <submittedName>
        <fullName evidence="1">Uncharacterized protein</fullName>
    </submittedName>
</protein>